<dbReference type="EMBL" id="JBJJXI010000054">
    <property type="protein sequence ID" value="KAL3399917.1"/>
    <property type="molecule type" value="Genomic_DNA"/>
</dbReference>
<dbReference type="SMART" id="SM00248">
    <property type="entry name" value="ANK"/>
    <property type="match status" value="5"/>
</dbReference>
<evidence type="ECO:0000256" key="2">
    <source>
        <dbReference type="ARBA" id="ARBA00023043"/>
    </source>
</evidence>
<keyword evidence="5" id="KW-1185">Reference proteome</keyword>
<dbReference type="PRINTS" id="PR01415">
    <property type="entry name" value="ANKYRIN"/>
</dbReference>
<dbReference type="InterPro" id="IPR002110">
    <property type="entry name" value="Ankyrin_rpt"/>
</dbReference>
<comment type="caution">
    <text evidence="4">The sequence shown here is derived from an EMBL/GenBank/DDBJ whole genome shotgun (WGS) entry which is preliminary data.</text>
</comment>
<gene>
    <name evidence="4" type="ORF">TKK_006548</name>
</gene>
<evidence type="ECO:0000256" key="1">
    <source>
        <dbReference type="ARBA" id="ARBA00022737"/>
    </source>
</evidence>
<dbReference type="Gene3D" id="1.25.40.20">
    <property type="entry name" value="Ankyrin repeat-containing domain"/>
    <property type="match status" value="3"/>
</dbReference>
<evidence type="ECO:0000313" key="4">
    <source>
        <dbReference type="EMBL" id="KAL3399917.1"/>
    </source>
</evidence>
<organism evidence="4 5">
    <name type="scientific">Trichogramma kaykai</name>
    <dbReference type="NCBI Taxonomy" id="54128"/>
    <lineage>
        <taxon>Eukaryota</taxon>
        <taxon>Metazoa</taxon>
        <taxon>Ecdysozoa</taxon>
        <taxon>Arthropoda</taxon>
        <taxon>Hexapoda</taxon>
        <taxon>Insecta</taxon>
        <taxon>Pterygota</taxon>
        <taxon>Neoptera</taxon>
        <taxon>Endopterygota</taxon>
        <taxon>Hymenoptera</taxon>
        <taxon>Apocrita</taxon>
        <taxon>Proctotrupomorpha</taxon>
        <taxon>Chalcidoidea</taxon>
        <taxon>Trichogrammatidae</taxon>
        <taxon>Trichogramma</taxon>
    </lineage>
</organism>
<dbReference type="PROSITE" id="PS50088">
    <property type="entry name" value="ANK_REPEAT"/>
    <property type="match status" value="3"/>
</dbReference>
<keyword evidence="1" id="KW-0677">Repeat</keyword>
<accession>A0ABD2X3L2</accession>
<evidence type="ECO:0000313" key="5">
    <source>
        <dbReference type="Proteomes" id="UP001627154"/>
    </source>
</evidence>
<feature type="repeat" description="ANK" evidence="3">
    <location>
        <begin position="1"/>
        <end position="33"/>
    </location>
</feature>
<dbReference type="Proteomes" id="UP001627154">
    <property type="component" value="Unassembled WGS sequence"/>
</dbReference>
<feature type="repeat" description="ANK" evidence="3">
    <location>
        <begin position="147"/>
        <end position="179"/>
    </location>
</feature>
<dbReference type="InterPro" id="IPR036770">
    <property type="entry name" value="Ankyrin_rpt-contain_sf"/>
</dbReference>
<keyword evidence="2 3" id="KW-0040">ANK repeat</keyword>
<evidence type="ECO:0000256" key="3">
    <source>
        <dbReference type="PROSITE-ProRule" id="PRU00023"/>
    </source>
</evidence>
<dbReference type="Pfam" id="PF00023">
    <property type="entry name" value="Ank"/>
    <property type="match status" value="1"/>
</dbReference>
<sequence>MGTTPLHWALNCGNKKVAEILLRRGAAINLADQNGWTPLHFFGTNFSYHNLMKILFEIHNKKHQPVHLDAKNKKGDTPLHLALSSDNKKAVELLLRNGADPNLADADGSTSLHLIYERNEDDDLVEIFFKTIDAKHRPVHIDARDKSGRTPLQLAVSNLLPHVVDVLLQHGADLSNFSFPNESYFGEKFDTKNDSLDYILELASRVLTIVESLEIRGYELNRNEILTIMKYFTKHKLTDNSGLDEFWHSNEGVLSKAKKILLNPSMSLYELIRSKNKL</sequence>
<proteinExistence type="predicted"/>
<protein>
    <submittedName>
        <fullName evidence="4">Uncharacterized protein</fullName>
    </submittedName>
</protein>
<dbReference type="PANTHER" id="PTHR24161:SF124">
    <property type="entry name" value="TRANSIENT RECEPTOR POTENTIAL CHANNEL PYREXIA"/>
    <property type="match status" value="1"/>
</dbReference>
<name>A0ABD2X3L2_9HYME</name>
<dbReference type="AlphaFoldDB" id="A0ABD2X3L2"/>
<dbReference type="SUPFAM" id="SSF48403">
    <property type="entry name" value="Ankyrin repeat"/>
    <property type="match status" value="1"/>
</dbReference>
<dbReference type="PROSITE" id="PS50297">
    <property type="entry name" value="ANK_REP_REGION"/>
    <property type="match status" value="3"/>
</dbReference>
<dbReference type="Pfam" id="PF12796">
    <property type="entry name" value="Ank_2"/>
    <property type="match status" value="1"/>
</dbReference>
<feature type="repeat" description="ANK" evidence="3">
    <location>
        <begin position="74"/>
        <end position="106"/>
    </location>
</feature>
<reference evidence="4 5" key="1">
    <citation type="journal article" date="2024" name="bioRxiv">
        <title>A reference genome for Trichogramma kaykai: A tiny desert-dwelling parasitoid wasp with competing sex-ratio distorters.</title>
        <authorList>
            <person name="Culotta J."/>
            <person name="Lindsey A.R."/>
        </authorList>
    </citation>
    <scope>NUCLEOTIDE SEQUENCE [LARGE SCALE GENOMIC DNA]</scope>
    <source>
        <strain evidence="4 5">KSX58</strain>
    </source>
</reference>
<dbReference type="PANTHER" id="PTHR24161">
    <property type="entry name" value="ANK_REP_REGION DOMAIN-CONTAINING PROTEIN-RELATED"/>
    <property type="match status" value="1"/>
</dbReference>